<organism evidence="1 2">
    <name type="scientific">Tulasnella calospora MUT 4182</name>
    <dbReference type="NCBI Taxonomy" id="1051891"/>
    <lineage>
        <taxon>Eukaryota</taxon>
        <taxon>Fungi</taxon>
        <taxon>Dikarya</taxon>
        <taxon>Basidiomycota</taxon>
        <taxon>Agaricomycotina</taxon>
        <taxon>Agaricomycetes</taxon>
        <taxon>Cantharellales</taxon>
        <taxon>Tulasnellaceae</taxon>
        <taxon>Tulasnella</taxon>
    </lineage>
</organism>
<reference evidence="2" key="2">
    <citation type="submission" date="2015-01" db="EMBL/GenBank/DDBJ databases">
        <title>Evolutionary Origins and Diversification of the Mycorrhizal Mutualists.</title>
        <authorList>
            <consortium name="DOE Joint Genome Institute"/>
            <consortium name="Mycorrhizal Genomics Consortium"/>
            <person name="Kohler A."/>
            <person name="Kuo A."/>
            <person name="Nagy L.G."/>
            <person name="Floudas D."/>
            <person name="Copeland A."/>
            <person name="Barry K.W."/>
            <person name="Cichocki N."/>
            <person name="Veneault-Fourrey C."/>
            <person name="LaButti K."/>
            <person name="Lindquist E.A."/>
            <person name="Lipzen A."/>
            <person name="Lundell T."/>
            <person name="Morin E."/>
            <person name="Murat C."/>
            <person name="Riley R."/>
            <person name="Ohm R."/>
            <person name="Sun H."/>
            <person name="Tunlid A."/>
            <person name="Henrissat B."/>
            <person name="Grigoriev I.V."/>
            <person name="Hibbett D.S."/>
            <person name="Martin F."/>
        </authorList>
    </citation>
    <scope>NUCLEOTIDE SEQUENCE [LARGE SCALE GENOMIC DNA]</scope>
    <source>
        <strain evidence="2">MUT 4182</strain>
    </source>
</reference>
<accession>A0A0C3Q7L7</accession>
<dbReference type="Proteomes" id="UP000054248">
    <property type="component" value="Unassembled WGS sequence"/>
</dbReference>
<keyword evidence="2" id="KW-1185">Reference proteome</keyword>
<reference evidence="1 2" key="1">
    <citation type="submission" date="2014-04" db="EMBL/GenBank/DDBJ databases">
        <authorList>
            <consortium name="DOE Joint Genome Institute"/>
            <person name="Kuo A."/>
            <person name="Girlanda M."/>
            <person name="Perotto S."/>
            <person name="Kohler A."/>
            <person name="Nagy L.G."/>
            <person name="Floudas D."/>
            <person name="Copeland A."/>
            <person name="Barry K.W."/>
            <person name="Cichocki N."/>
            <person name="Veneault-Fourrey C."/>
            <person name="LaButti K."/>
            <person name="Lindquist E.A."/>
            <person name="Lipzen A."/>
            <person name="Lundell T."/>
            <person name="Morin E."/>
            <person name="Murat C."/>
            <person name="Sun H."/>
            <person name="Tunlid A."/>
            <person name="Henrissat B."/>
            <person name="Grigoriev I.V."/>
            <person name="Hibbett D.S."/>
            <person name="Martin F."/>
            <person name="Nordberg H.P."/>
            <person name="Cantor M.N."/>
            <person name="Hua S.X."/>
        </authorList>
    </citation>
    <scope>NUCLEOTIDE SEQUENCE [LARGE SCALE GENOMIC DNA]</scope>
    <source>
        <strain evidence="1 2">MUT 4182</strain>
    </source>
</reference>
<proteinExistence type="predicted"/>
<sequence length="77" mass="8919">MNKHVEPHTRASCRYVHLTVLEVIMKNNVIEDECHYAQVRRQKEAGAASRKTRLPALSSPYDESGREMYLAFAVKTW</sequence>
<name>A0A0C3Q7L7_9AGAM</name>
<dbReference type="EMBL" id="KN823190">
    <property type="protein sequence ID" value="KIO20061.1"/>
    <property type="molecule type" value="Genomic_DNA"/>
</dbReference>
<evidence type="ECO:0000313" key="2">
    <source>
        <dbReference type="Proteomes" id="UP000054248"/>
    </source>
</evidence>
<dbReference type="AlphaFoldDB" id="A0A0C3Q7L7"/>
<dbReference type="HOGENOM" id="CLU_2639911_0_0_1"/>
<protein>
    <submittedName>
        <fullName evidence="1">Uncharacterized protein</fullName>
    </submittedName>
</protein>
<gene>
    <name evidence="1" type="ORF">M407DRAFT_140910</name>
</gene>
<evidence type="ECO:0000313" key="1">
    <source>
        <dbReference type="EMBL" id="KIO20061.1"/>
    </source>
</evidence>